<keyword evidence="2" id="KW-0560">Oxidoreductase</keyword>
<name>A0ABQ0QH19_9PROT</name>
<dbReference type="GO" id="GO:0051213">
    <property type="term" value="F:dioxygenase activity"/>
    <property type="evidence" value="ECO:0007669"/>
    <property type="project" value="UniProtKB-KW"/>
</dbReference>
<sequence>MSTFPFQFGMNEFTTQPWSFEEDVQNYASLGVDAIEICEAKLDSYRAVEQLKHARQSGLNISAIQPKIRTFFGSKMAPEPTDVEARVKAFEQSLHRLAPYAEGASFVMNTGAPQNGNMRKTVEETVRHIRRLAPIAYDLGVKIAIEPLNPTSVNIETAIWTIDQALEMIEGVAHPAFGLCLDYWNIWQQNDCAQSIIAAGDKIFVLQVSDWRMPYSGMDRLIPGEGSIPLKELLHATHQAGFRGACTVEIFSNDVPDSVYDHNLVDVVRKSREGLLRAWGE</sequence>
<dbReference type="PANTHER" id="PTHR12110:SF21">
    <property type="entry name" value="XYLOSE ISOMERASE-LIKE TIM BARREL DOMAIN-CONTAINING PROTEIN"/>
    <property type="match status" value="1"/>
</dbReference>
<dbReference type="Gene3D" id="3.20.20.150">
    <property type="entry name" value="Divalent-metal-dependent TIM barrel enzymes"/>
    <property type="match status" value="1"/>
</dbReference>
<dbReference type="RefSeq" id="WP_068171425.1">
    <property type="nucleotide sequence ID" value="NZ_BAQB01000004.1"/>
</dbReference>
<evidence type="ECO:0000259" key="1">
    <source>
        <dbReference type="Pfam" id="PF01261"/>
    </source>
</evidence>
<dbReference type="InterPro" id="IPR013022">
    <property type="entry name" value="Xyl_isomerase-like_TIM-brl"/>
</dbReference>
<reference evidence="2" key="1">
    <citation type="submission" date="2013-04" db="EMBL/GenBank/DDBJ databases">
        <title>The genome sequencing project of 58 acetic acid bacteria.</title>
        <authorList>
            <person name="Okamoto-Kainuma A."/>
            <person name="Ishikawa M."/>
            <person name="Umino S."/>
            <person name="Koizumi Y."/>
            <person name="Shiwa Y."/>
            <person name="Yoshikawa H."/>
            <person name="Matsutani M."/>
            <person name="Matsushita K."/>
        </authorList>
    </citation>
    <scope>NUCLEOTIDE SEQUENCE</scope>
    <source>
        <strain evidence="2">NBRC 106556</strain>
    </source>
</reference>
<keyword evidence="2" id="KW-0223">Dioxygenase</keyword>
<dbReference type="Pfam" id="PF01261">
    <property type="entry name" value="AP_endonuc_2"/>
    <property type="match status" value="1"/>
</dbReference>
<dbReference type="PANTHER" id="PTHR12110">
    <property type="entry name" value="HYDROXYPYRUVATE ISOMERASE"/>
    <property type="match status" value="1"/>
</dbReference>
<feature type="domain" description="Xylose isomerase-like TIM barrel" evidence="1">
    <location>
        <begin position="25"/>
        <end position="257"/>
    </location>
</feature>
<dbReference type="InterPro" id="IPR036237">
    <property type="entry name" value="Xyl_isomerase-like_sf"/>
</dbReference>
<comment type="caution">
    <text evidence="2">The sequence shown here is derived from an EMBL/GenBank/DDBJ whole genome shotgun (WGS) entry which is preliminary data.</text>
</comment>
<dbReference type="SUPFAM" id="SSF51658">
    <property type="entry name" value="Xylose isomerase-like"/>
    <property type="match status" value="1"/>
</dbReference>
<organism evidence="2 3">
    <name type="scientific">Neokomagataea tanensis NBRC 106556</name>
    <dbReference type="NCBI Taxonomy" id="1223519"/>
    <lineage>
        <taxon>Bacteria</taxon>
        <taxon>Pseudomonadati</taxon>
        <taxon>Pseudomonadota</taxon>
        <taxon>Alphaproteobacteria</taxon>
        <taxon>Acetobacterales</taxon>
        <taxon>Acetobacteraceae</taxon>
        <taxon>Neokomagataea</taxon>
    </lineage>
</organism>
<dbReference type="EMBL" id="BAQB01000004">
    <property type="protein sequence ID" value="GBR44460.1"/>
    <property type="molecule type" value="Genomic_DNA"/>
</dbReference>
<keyword evidence="3" id="KW-1185">Reference proteome</keyword>
<dbReference type="Proteomes" id="UP001062443">
    <property type="component" value="Unassembled WGS sequence"/>
</dbReference>
<evidence type="ECO:0000313" key="2">
    <source>
        <dbReference type="EMBL" id="GBR44460.1"/>
    </source>
</evidence>
<gene>
    <name evidence="2" type="ORF">AA106556_0433</name>
</gene>
<protein>
    <submittedName>
        <fullName evidence="2">4-hydroxyphenylpyruvate dioxygenase</fullName>
    </submittedName>
</protein>
<proteinExistence type="predicted"/>
<dbReference type="InterPro" id="IPR050312">
    <property type="entry name" value="IolE/XylAMocC-like"/>
</dbReference>
<accession>A0ABQ0QH19</accession>
<evidence type="ECO:0000313" key="3">
    <source>
        <dbReference type="Proteomes" id="UP001062443"/>
    </source>
</evidence>